<gene>
    <name evidence="1" type="ORF">H4S07_000990</name>
</gene>
<sequence>MVHGDHLMLFHFPENPEDDEAWSSCLQEGADKERLQAAEASLHLVVAGTETVSTLEAAASATPEDMPEATANMDDASSLIDAASAIDAASTLDDKHAASIASDNLWLLSGEDKAIALSVILPNRTESDTGSDSSYESVQGSCSSNYAESESSASNDTESADSDNSAIGKDPSAEDERPQEEDVLEEMT</sequence>
<organism evidence="1 2">
    <name type="scientific">Coemansia furcata</name>
    <dbReference type="NCBI Taxonomy" id="417177"/>
    <lineage>
        <taxon>Eukaryota</taxon>
        <taxon>Fungi</taxon>
        <taxon>Fungi incertae sedis</taxon>
        <taxon>Zoopagomycota</taxon>
        <taxon>Kickxellomycotina</taxon>
        <taxon>Kickxellomycetes</taxon>
        <taxon>Kickxellales</taxon>
        <taxon>Kickxellaceae</taxon>
        <taxon>Coemansia</taxon>
    </lineage>
</organism>
<name>A0ACC1LQJ8_9FUNG</name>
<dbReference type="EMBL" id="JANBUP010000119">
    <property type="protein sequence ID" value="KAJ2813012.1"/>
    <property type="molecule type" value="Genomic_DNA"/>
</dbReference>
<evidence type="ECO:0000313" key="2">
    <source>
        <dbReference type="Proteomes" id="UP001140096"/>
    </source>
</evidence>
<dbReference type="Proteomes" id="UP001140096">
    <property type="component" value="Unassembled WGS sequence"/>
</dbReference>
<comment type="caution">
    <text evidence="1">The sequence shown here is derived from an EMBL/GenBank/DDBJ whole genome shotgun (WGS) entry which is preliminary data.</text>
</comment>
<keyword evidence="2" id="KW-1185">Reference proteome</keyword>
<proteinExistence type="predicted"/>
<accession>A0ACC1LQJ8</accession>
<evidence type="ECO:0000313" key="1">
    <source>
        <dbReference type="EMBL" id="KAJ2813012.1"/>
    </source>
</evidence>
<protein>
    <submittedName>
        <fullName evidence="1">Uncharacterized protein</fullName>
    </submittedName>
</protein>
<reference evidence="1" key="1">
    <citation type="submission" date="2022-07" db="EMBL/GenBank/DDBJ databases">
        <title>Phylogenomic reconstructions and comparative analyses of Kickxellomycotina fungi.</title>
        <authorList>
            <person name="Reynolds N.K."/>
            <person name="Stajich J.E."/>
            <person name="Barry K."/>
            <person name="Grigoriev I.V."/>
            <person name="Crous P."/>
            <person name="Smith M.E."/>
        </authorList>
    </citation>
    <scope>NUCLEOTIDE SEQUENCE</scope>
    <source>
        <strain evidence="1">CBS 102833</strain>
    </source>
</reference>